<gene>
    <name evidence="9" type="ORF">PPRIM_AZ9-3.1.T0370260</name>
</gene>
<dbReference type="PANTHER" id="PTHR44899">
    <property type="entry name" value="CAMK FAMILY PROTEIN KINASE"/>
    <property type="match status" value="1"/>
</dbReference>
<comment type="caution">
    <text evidence="9">The sequence shown here is derived from an EMBL/GenBank/DDBJ whole genome shotgun (WGS) entry which is preliminary data.</text>
</comment>
<dbReference type="AlphaFoldDB" id="A0A8S1LGR1"/>
<proteinExistence type="predicted"/>
<keyword evidence="10" id="KW-1185">Reference proteome</keyword>
<accession>A0A8S1LGR1</accession>
<evidence type="ECO:0000313" key="9">
    <source>
        <dbReference type="EMBL" id="CAD8065415.1"/>
    </source>
</evidence>
<sequence length="213" mass="24908">MESFNIYNYGKNTNRNSIPEVSRDQPYSNPSDTYSLECVIYEMATLKPSFRANDLKGLFRKMSAGIYENYPNSILKNKFHDCFSLKVPSQLRPNYEQILNDSTIKKYIDKFEPQSKQQQQLAKAQLLQTILLPKNLKQLQIKLATPMYDIKQPIKQLPNQPKSTRSVSFNKQKYTVRSKIILLNVKKNNQMLFLISKYQDLKYPQLLPNNSNL</sequence>
<reference evidence="9" key="1">
    <citation type="submission" date="2021-01" db="EMBL/GenBank/DDBJ databases">
        <authorList>
            <consortium name="Genoscope - CEA"/>
            <person name="William W."/>
        </authorList>
    </citation>
    <scope>NUCLEOTIDE SEQUENCE</scope>
</reference>
<keyword evidence="4" id="KW-0547">Nucleotide-binding</keyword>
<dbReference type="EMBL" id="CAJJDM010000036">
    <property type="protein sequence ID" value="CAD8065415.1"/>
    <property type="molecule type" value="Genomic_DNA"/>
</dbReference>
<dbReference type="EC" id="2.7.11.1" evidence="1"/>
<keyword evidence="5" id="KW-0418">Kinase</keyword>
<evidence type="ECO:0000256" key="1">
    <source>
        <dbReference type="ARBA" id="ARBA00012513"/>
    </source>
</evidence>
<dbReference type="InterPro" id="IPR051131">
    <property type="entry name" value="NEK_Ser/Thr_kinase_NIMA"/>
</dbReference>
<dbReference type="PANTHER" id="PTHR44899:SF3">
    <property type="entry name" value="SERINE_THREONINE-PROTEIN KINASE NEK1"/>
    <property type="match status" value="1"/>
</dbReference>
<keyword evidence="6" id="KW-0067">ATP-binding</keyword>
<evidence type="ECO:0000256" key="6">
    <source>
        <dbReference type="ARBA" id="ARBA00022840"/>
    </source>
</evidence>
<protein>
    <recommendedName>
        <fullName evidence="1">non-specific serine/threonine protein kinase</fullName>
        <ecNumber evidence="1">2.7.11.1</ecNumber>
    </recommendedName>
</protein>
<evidence type="ECO:0000256" key="8">
    <source>
        <dbReference type="ARBA" id="ARBA00048679"/>
    </source>
</evidence>
<keyword evidence="2" id="KW-0723">Serine/threonine-protein kinase</keyword>
<keyword evidence="3" id="KW-0808">Transferase</keyword>
<comment type="catalytic activity">
    <reaction evidence="7">
        <text>L-threonyl-[protein] + ATP = O-phospho-L-threonyl-[protein] + ADP + H(+)</text>
        <dbReference type="Rhea" id="RHEA:46608"/>
        <dbReference type="Rhea" id="RHEA-COMP:11060"/>
        <dbReference type="Rhea" id="RHEA-COMP:11605"/>
        <dbReference type="ChEBI" id="CHEBI:15378"/>
        <dbReference type="ChEBI" id="CHEBI:30013"/>
        <dbReference type="ChEBI" id="CHEBI:30616"/>
        <dbReference type="ChEBI" id="CHEBI:61977"/>
        <dbReference type="ChEBI" id="CHEBI:456216"/>
        <dbReference type="EC" id="2.7.11.1"/>
    </reaction>
</comment>
<organism evidence="9 10">
    <name type="scientific">Paramecium primaurelia</name>
    <dbReference type="NCBI Taxonomy" id="5886"/>
    <lineage>
        <taxon>Eukaryota</taxon>
        <taxon>Sar</taxon>
        <taxon>Alveolata</taxon>
        <taxon>Ciliophora</taxon>
        <taxon>Intramacronucleata</taxon>
        <taxon>Oligohymenophorea</taxon>
        <taxon>Peniculida</taxon>
        <taxon>Parameciidae</taxon>
        <taxon>Paramecium</taxon>
    </lineage>
</organism>
<dbReference type="GO" id="GO:0004674">
    <property type="term" value="F:protein serine/threonine kinase activity"/>
    <property type="evidence" value="ECO:0007669"/>
    <property type="project" value="UniProtKB-KW"/>
</dbReference>
<evidence type="ECO:0000313" key="10">
    <source>
        <dbReference type="Proteomes" id="UP000688137"/>
    </source>
</evidence>
<evidence type="ECO:0000256" key="5">
    <source>
        <dbReference type="ARBA" id="ARBA00022777"/>
    </source>
</evidence>
<evidence type="ECO:0000256" key="4">
    <source>
        <dbReference type="ARBA" id="ARBA00022741"/>
    </source>
</evidence>
<dbReference type="GO" id="GO:0005524">
    <property type="term" value="F:ATP binding"/>
    <property type="evidence" value="ECO:0007669"/>
    <property type="project" value="UniProtKB-KW"/>
</dbReference>
<comment type="catalytic activity">
    <reaction evidence="8">
        <text>L-seryl-[protein] + ATP = O-phospho-L-seryl-[protein] + ADP + H(+)</text>
        <dbReference type="Rhea" id="RHEA:17989"/>
        <dbReference type="Rhea" id="RHEA-COMP:9863"/>
        <dbReference type="Rhea" id="RHEA-COMP:11604"/>
        <dbReference type="ChEBI" id="CHEBI:15378"/>
        <dbReference type="ChEBI" id="CHEBI:29999"/>
        <dbReference type="ChEBI" id="CHEBI:30616"/>
        <dbReference type="ChEBI" id="CHEBI:83421"/>
        <dbReference type="ChEBI" id="CHEBI:456216"/>
        <dbReference type="EC" id="2.7.11.1"/>
    </reaction>
</comment>
<evidence type="ECO:0000256" key="3">
    <source>
        <dbReference type="ARBA" id="ARBA00022679"/>
    </source>
</evidence>
<evidence type="ECO:0000256" key="7">
    <source>
        <dbReference type="ARBA" id="ARBA00047899"/>
    </source>
</evidence>
<dbReference type="Proteomes" id="UP000688137">
    <property type="component" value="Unassembled WGS sequence"/>
</dbReference>
<evidence type="ECO:0000256" key="2">
    <source>
        <dbReference type="ARBA" id="ARBA00022527"/>
    </source>
</evidence>
<name>A0A8S1LGR1_PARPR</name>